<sequence>MFPQVSVGEFDRLPALLSEDAEVGREASYVQSAKRLNGEPHLPREPESPRGPTLPTSSGTPRASRKANLGSTKRKKKMAWLRNKNQVTEQSGTNVTALPGTQDGTHPAAPPQNKASPSSFVVPATAIFVALSAVVGAGANWDWWVASRSVQTTDDAAVYADVSSISARVGGTVDGISVRDYDHVKAGDLLFSIDRKPFEVALRAAKARLEASHAQLEDNDTERTFQLTQIDIAVAQEQASAADEIQTSKELERQTRLAIDGRASSLQTLEKATAAHERALANSKMTDATVVAQQVKLDVISKQREVLKANVDTAAADVAARELDLGYADVRAPVDGVVAKRNVQLGNYVAAGTNLISIVPLPKVYILANYKENQLALVREGQSVDISVDLLPGETLHGIVSKISPASGSTFALLPPDNATGNFTKVAQRLTVRIELDPTQPNFERLRPGMSVIARIATKGERDV</sequence>
<feature type="domain" description="Multidrug resistance protein MdtA-like barrel-sandwich hybrid" evidence="2">
    <location>
        <begin position="163"/>
        <end position="359"/>
    </location>
</feature>
<evidence type="ECO:0000259" key="2">
    <source>
        <dbReference type="Pfam" id="PF25917"/>
    </source>
</evidence>
<dbReference type="Proteomes" id="UP000254939">
    <property type="component" value="Unassembled WGS sequence"/>
</dbReference>
<organism evidence="3 4">
    <name type="scientific">Rhizobium grahamii</name>
    <dbReference type="NCBI Taxonomy" id="1120045"/>
    <lineage>
        <taxon>Bacteria</taxon>
        <taxon>Pseudomonadati</taxon>
        <taxon>Pseudomonadota</taxon>
        <taxon>Alphaproteobacteria</taxon>
        <taxon>Hyphomicrobiales</taxon>
        <taxon>Rhizobiaceae</taxon>
        <taxon>Rhizobium/Agrobacterium group</taxon>
        <taxon>Rhizobium</taxon>
    </lineage>
</organism>
<dbReference type="InterPro" id="IPR058625">
    <property type="entry name" value="MdtA-like_BSH"/>
</dbReference>
<dbReference type="GO" id="GO:0055085">
    <property type="term" value="P:transmembrane transport"/>
    <property type="evidence" value="ECO:0007669"/>
    <property type="project" value="InterPro"/>
</dbReference>
<name>A0A370KKJ6_9HYPH</name>
<dbReference type="OrthoDB" id="9811754at2"/>
<dbReference type="AlphaFoldDB" id="A0A370KKJ6"/>
<gene>
    <name evidence="3" type="ORF">B5K06_19155</name>
</gene>
<evidence type="ECO:0000313" key="3">
    <source>
        <dbReference type="EMBL" id="RDJ08686.1"/>
    </source>
</evidence>
<evidence type="ECO:0000313" key="4">
    <source>
        <dbReference type="Proteomes" id="UP000254939"/>
    </source>
</evidence>
<feature type="compositionally biased region" description="Polar residues" evidence="1">
    <location>
        <begin position="83"/>
        <end position="96"/>
    </location>
</feature>
<reference evidence="3 4" key="1">
    <citation type="submission" date="2017-03" db="EMBL/GenBank/DDBJ databases">
        <title>Genome analysis of Rhizobial strains effectives or ineffectives for nitrogen fixation isolated from bean seeds.</title>
        <authorList>
            <person name="Peralta H."/>
            <person name="Aguilar-Vera A."/>
            <person name="Mora Y."/>
            <person name="Vargas-Lagunas C."/>
            <person name="Girard L."/>
            <person name="Mora J."/>
        </authorList>
    </citation>
    <scope>NUCLEOTIDE SEQUENCE [LARGE SCALE GENOMIC DNA]</scope>
    <source>
        <strain evidence="3 4">CCGM3</strain>
    </source>
</reference>
<protein>
    <submittedName>
        <fullName evidence="3">Multidrug resistance efflux pump</fullName>
    </submittedName>
</protein>
<evidence type="ECO:0000256" key="1">
    <source>
        <dbReference type="SAM" id="MobiDB-lite"/>
    </source>
</evidence>
<dbReference type="InterPro" id="IPR050739">
    <property type="entry name" value="MFP"/>
</dbReference>
<comment type="caution">
    <text evidence="3">The sequence shown here is derived from an EMBL/GenBank/DDBJ whole genome shotgun (WGS) entry which is preliminary data.</text>
</comment>
<dbReference type="Pfam" id="PF25917">
    <property type="entry name" value="BSH_RND"/>
    <property type="match status" value="1"/>
</dbReference>
<feature type="region of interest" description="Disordered" evidence="1">
    <location>
        <begin position="22"/>
        <end position="116"/>
    </location>
</feature>
<dbReference type="PANTHER" id="PTHR30386">
    <property type="entry name" value="MEMBRANE FUSION SUBUNIT OF EMRAB-TOLC MULTIDRUG EFFLUX PUMP"/>
    <property type="match status" value="1"/>
</dbReference>
<dbReference type="SUPFAM" id="SSF111369">
    <property type="entry name" value="HlyD-like secretion proteins"/>
    <property type="match status" value="2"/>
</dbReference>
<feature type="compositionally biased region" description="Basic and acidic residues" evidence="1">
    <location>
        <begin position="36"/>
        <end position="48"/>
    </location>
</feature>
<dbReference type="Gene3D" id="2.40.30.170">
    <property type="match status" value="1"/>
</dbReference>
<dbReference type="EMBL" id="NAAC01000018">
    <property type="protein sequence ID" value="RDJ08686.1"/>
    <property type="molecule type" value="Genomic_DNA"/>
</dbReference>
<dbReference type="PANTHER" id="PTHR30386:SF24">
    <property type="entry name" value="MULTIDRUG RESISTANCE EFFLUX PUMP"/>
    <property type="match status" value="1"/>
</dbReference>
<dbReference type="Gene3D" id="2.40.50.100">
    <property type="match status" value="1"/>
</dbReference>
<accession>A0A370KKJ6</accession>
<proteinExistence type="predicted"/>